<dbReference type="AlphaFoldDB" id="A0A9W4GDW7"/>
<reference evidence="3" key="1">
    <citation type="submission" date="2020-10" db="EMBL/GenBank/DDBJ databases">
        <authorList>
            <person name="Muller C M."/>
        </authorList>
    </citation>
    <scope>NUCLEOTIDE SEQUENCE</scope>
    <source>
        <strain evidence="3">THUN-12</strain>
    </source>
</reference>
<evidence type="ECO:0000313" key="4">
    <source>
        <dbReference type="Proteomes" id="UP000683417"/>
    </source>
</evidence>
<feature type="region of interest" description="Disordered" evidence="1">
    <location>
        <begin position="257"/>
        <end position="292"/>
    </location>
</feature>
<dbReference type="Proteomes" id="UP000683417">
    <property type="component" value="Unassembled WGS sequence"/>
</dbReference>
<proteinExistence type="predicted"/>
<dbReference type="InterPro" id="IPR011611">
    <property type="entry name" value="PfkB_dom"/>
</dbReference>
<evidence type="ECO:0000259" key="2">
    <source>
        <dbReference type="Pfam" id="PF00294"/>
    </source>
</evidence>
<dbReference type="Pfam" id="PF00294">
    <property type="entry name" value="PfkB"/>
    <property type="match status" value="1"/>
</dbReference>
<sequence length="484" mass="53103">MSDKRTDVSPEQEIEFCTLGMFIIDEIHYQPPTPPVSNIMGGAGTFAALGARLFSPPPLSKRVAWIVDAGSDFPSSMIPIINNWETSVLLRNDSLRLTTRGRNRYDAAQHRDFEYITPKLTIDITDLQHQHAMLLSKSFHLICSPLRCISLVTRLLDARKQINPLAPKPLIVWEPVPDSCIPSELLNLTNCLPYVNICSPNHTELLSLISGPSQVDPNEISFDPTAIEAACDQLLAAMPLQNYAFVVRSGANGVYIAKNGGRSRRPSRRPSPSGRARQRRPANHARGGLTPETDMEALFAGFDAEFDRGPLPIDPGTSLWLPAYYEPDKTQKNTHYSKISEANNGEDLIQTQDVGGIIPEAPTPIEPNTSRNPFSRIVPIFQYPPAQRTRVIDPTGAGNSFLGALAVGLARGLDLEEAICWGCVASSFVVEQVGVPTLSSPDSSGNKMNITIQDGGVEELWNGESVQERLNTYLSRVRDSKTHG</sequence>
<comment type="caution">
    <text evidence="3">The sequence shown here is derived from an EMBL/GenBank/DDBJ whole genome shotgun (WGS) entry which is preliminary data.</text>
</comment>
<dbReference type="PANTHER" id="PTHR47098">
    <property type="entry name" value="PROTEIN MAK32"/>
    <property type="match status" value="1"/>
</dbReference>
<dbReference type="PANTHER" id="PTHR47098:SF2">
    <property type="entry name" value="PROTEIN MAK32"/>
    <property type="match status" value="1"/>
</dbReference>
<name>A0A9W4GDW7_BLUGR</name>
<evidence type="ECO:0000313" key="3">
    <source>
        <dbReference type="EMBL" id="CAD6501171.1"/>
    </source>
</evidence>
<accession>A0A9W4GDW7</accession>
<evidence type="ECO:0000256" key="1">
    <source>
        <dbReference type="SAM" id="MobiDB-lite"/>
    </source>
</evidence>
<organism evidence="3 4">
    <name type="scientific">Blumeria graminis f. sp. triticale</name>
    <dbReference type="NCBI Taxonomy" id="1689686"/>
    <lineage>
        <taxon>Eukaryota</taxon>
        <taxon>Fungi</taxon>
        <taxon>Dikarya</taxon>
        <taxon>Ascomycota</taxon>
        <taxon>Pezizomycotina</taxon>
        <taxon>Leotiomycetes</taxon>
        <taxon>Erysiphales</taxon>
        <taxon>Erysiphaceae</taxon>
        <taxon>Blumeria</taxon>
    </lineage>
</organism>
<feature type="domain" description="Carbohydrate kinase PfkB" evidence="2">
    <location>
        <begin position="382"/>
        <end position="436"/>
    </location>
</feature>
<protein>
    <submittedName>
        <fullName evidence="3">BgTH12-01425</fullName>
    </submittedName>
</protein>
<dbReference type="EMBL" id="CAJHIT010000005">
    <property type="protein sequence ID" value="CAD6501171.1"/>
    <property type="molecule type" value="Genomic_DNA"/>
</dbReference>
<gene>
    <name evidence="3" type="ORF">BGTH12_LOCUS2529</name>
</gene>